<gene>
    <name evidence="2" type="ORF">JG29_11410</name>
</gene>
<dbReference type="STRING" id="1218508.JG29_11410"/>
<dbReference type="InterPro" id="IPR039532">
    <property type="entry name" value="TetR_C_Firmicutes"/>
</dbReference>
<evidence type="ECO:0000313" key="3">
    <source>
        <dbReference type="Proteomes" id="UP000033695"/>
    </source>
</evidence>
<proteinExistence type="predicted"/>
<dbReference type="RefSeq" id="WP_045922993.1">
    <property type="nucleotide sequence ID" value="NZ_JAAEDY010000001.1"/>
</dbReference>
<dbReference type="PATRIC" id="fig|1218508.4.peg.1128"/>
<protein>
    <recommendedName>
        <fullName evidence="1">Transcriptional regulator TetR C-terminal Firmicutes type domain-containing protein</fullName>
    </recommendedName>
</protein>
<dbReference type="Gene3D" id="1.10.357.10">
    <property type="entry name" value="Tetracycline Repressor, domain 2"/>
    <property type="match status" value="1"/>
</dbReference>
<keyword evidence="3" id="KW-1185">Reference proteome</keyword>
<evidence type="ECO:0000259" key="1">
    <source>
        <dbReference type="Pfam" id="PF14278"/>
    </source>
</evidence>
<dbReference type="Pfam" id="PF14278">
    <property type="entry name" value="TetR_C_8"/>
    <property type="match status" value="1"/>
</dbReference>
<dbReference type="InterPro" id="IPR009057">
    <property type="entry name" value="Homeodomain-like_sf"/>
</dbReference>
<organism evidence="2 3">
    <name type="scientific">Bombilactobacillus mellis</name>
    <dbReference type="NCBI Taxonomy" id="1218508"/>
    <lineage>
        <taxon>Bacteria</taxon>
        <taxon>Bacillati</taxon>
        <taxon>Bacillota</taxon>
        <taxon>Bacilli</taxon>
        <taxon>Lactobacillales</taxon>
        <taxon>Lactobacillaceae</taxon>
        <taxon>Bombilactobacillus</taxon>
    </lineage>
</organism>
<feature type="domain" description="Transcriptional regulator TetR C-terminal Firmicutes type" evidence="1">
    <location>
        <begin position="71"/>
        <end position="170"/>
    </location>
</feature>
<dbReference type="EMBL" id="JXBZ01000008">
    <property type="protein sequence ID" value="KJY48730.1"/>
    <property type="molecule type" value="Genomic_DNA"/>
</dbReference>
<dbReference type="HOGENOM" id="CLU_1445986_0_0_9"/>
<reference evidence="2 3" key="1">
    <citation type="submission" date="2014-12" db="EMBL/GenBank/DDBJ databases">
        <title>Comparative genomics of the lactic acid bacteria isolated from the honey bee gut.</title>
        <authorList>
            <person name="Ellegaard K.M."/>
            <person name="Tamarit D."/>
            <person name="Javelind E."/>
            <person name="Olofsson T."/>
            <person name="Andersson S.G."/>
            <person name="Vasquez A."/>
        </authorList>
    </citation>
    <scope>NUCLEOTIDE SEQUENCE [LARGE SCALE GENOMIC DNA]</scope>
    <source>
        <strain evidence="2 3">Hon2</strain>
    </source>
</reference>
<dbReference type="SUPFAM" id="SSF46689">
    <property type="entry name" value="Homeodomain-like"/>
    <property type="match status" value="1"/>
</dbReference>
<sequence length="186" mass="21580">MSAAVTSGYLLRKLCNLLEQPQGANLTIKELTACCAVSRSTIYRHFPAGLQDLCLAILKEEANKLLQYECNSWQGVIEVSVNYIAQHRWRFINLYKLVILEQTPSFWLKIFKKFLLSYITQQLQADQLLDFVQKRPYELDFLAAGILFQLLVWLDGQLKTKPEVVIQQLLSGVQLFLFHFYQNQCD</sequence>
<accession>A0A0F4KQQ1</accession>
<comment type="caution">
    <text evidence="2">The sequence shown here is derived from an EMBL/GenBank/DDBJ whole genome shotgun (WGS) entry which is preliminary data.</text>
</comment>
<evidence type="ECO:0000313" key="2">
    <source>
        <dbReference type="EMBL" id="KJY48730.1"/>
    </source>
</evidence>
<name>A0A0F4KQQ1_9LACO</name>
<dbReference type="AlphaFoldDB" id="A0A0F4KQQ1"/>
<dbReference type="Proteomes" id="UP000033695">
    <property type="component" value="Unassembled WGS sequence"/>
</dbReference>
<dbReference type="OrthoDB" id="2300025at2"/>